<proteinExistence type="predicted"/>
<sequence>MSQMQRARNQNPSSLESVNQPLFLSTDVIEYPQDEGNMHILDHGQHHHQHHHHQDHHLFLTPTVISYNNEEEDELLNLDGQFMALEIGAPQDWPQEPYQAYQPDEVMYPCSQHLYCHGYEHYGDEHYDSIGDPIHLHDTPHDPRRLHQRQHQHQHQHQHRS</sequence>
<evidence type="ECO:0000313" key="2">
    <source>
        <dbReference type="EMBL" id="OAQ27473.1"/>
    </source>
</evidence>
<dbReference type="OrthoDB" id="2429739at2759"/>
<organism evidence="2 3">
    <name type="scientific">Linnemannia elongata AG-77</name>
    <dbReference type="NCBI Taxonomy" id="1314771"/>
    <lineage>
        <taxon>Eukaryota</taxon>
        <taxon>Fungi</taxon>
        <taxon>Fungi incertae sedis</taxon>
        <taxon>Mucoromycota</taxon>
        <taxon>Mortierellomycotina</taxon>
        <taxon>Mortierellomycetes</taxon>
        <taxon>Mortierellales</taxon>
        <taxon>Mortierellaceae</taxon>
        <taxon>Linnemannia</taxon>
    </lineage>
</organism>
<dbReference type="Proteomes" id="UP000078512">
    <property type="component" value="Unassembled WGS sequence"/>
</dbReference>
<evidence type="ECO:0000313" key="3">
    <source>
        <dbReference type="Proteomes" id="UP000078512"/>
    </source>
</evidence>
<dbReference type="AlphaFoldDB" id="A0A197JR82"/>
<feature type="compositionally biased region" description="Basic residues" evidence="1">
    <location>
        <begin position="146"/>
        <end position="161"/>
    </location>
</feature>
<feature type="compositionally biased region" description="Basic and acidic residues" evidence="1">
    <location>
        <begin position="130"/>
        <end position="145"/>
    </location>
</feature>
<dbReference type="EMBL" id="KV442057">
    <property type="protein sequence ID" value="OAQ27473.1"/>
    <property type="molecule type" value="Genomic_DNA"/>
</dbReference>
<name>A0A197JR82_9FUNG</name>
<evidence type="ECO:0000256" key="1">
    <source>
        <dbReference type="SAM" id="MobiDB-lite"/>
    </source>
</evidence>
<gene>
    <name evidence="2" type="ORF">K457DRAFT_21353</name>
</gene>
<accession>A0A197JR82</accession>
<keyword evidence="3" id="KW-1185">Reference proteome</keyword>
<protein>
    <submittedName>
        <fullName evidence="2">Uncharacterized protein</fullName>
    </submittedName>
</protein>
<reference evidence="2 3" key="1">
    <citation type="submission" date="2016-05" db="EMBL/GenBank/DDBJ databases">
        <title>Genome sequencing reveals origins of a unique bacterial endosymbiosis in the earliest lineages of terrestrial Fungi.</title>
        <authorList>
            <consortium name="DOE Joint Genome Institute"/>
            <person name="Uehling J."/>
            <person name="Gryganskyi A."/>
            <person name="Hameed K."/>
            <person name="Tschaplinski T."/>
            <person name="Misztal P."/>
            <person name="Wu S."/>
            <person name="Desiro A."/>
            <person name="Vande Pol N."/>
            <person name="Du Z.-Y."/>
            <person name="Zienkiewicz A."/>
            <person name="Zienkiewicz K."/>
            <person name="Morin E."/>
            <person name="Tisserant E."/>
            <person name="Splivallo R."/>
            <person name="Hainaut M."/>
            <person name="Henrissat B."/>
            <person name="Ohm R."/>
            <person name="Kuo A."/>
            <person name="Yan J."/>
            <person name="Lipzen A."/>
            <person name="Nolan M."/>
            <person name="Labutti K."/>
            <person name="Barry K."/>
            <person name="Goldstein A."/>
            <person name="Labbe J."/>
            <person name="Schadt C."/>
            <person name="Tuskan G."/>
            <person name="Grigoriev I."/>
            <person name="Martin F."/>
            <person name="Vilgalys R."/>
            <person name="Bonito G."/>
        </authorList>
    </citation>
    <scope>NUCLEOTIDE SEQUENCE [LARGE SCALE GENOMIC DNA]</scope>
    <source>
        <strain evidence="2 3">AG-77</strain>
    </source>
</reference>
<feature type="region of interest" description="Disordered" evidence="1">
    <location>
        <begin position="130"/>
        <end position="161"/>
    </location>
</feature>